<name>A0ABU8XZR8_9PROT</name>
<evidence type="ECO:0000256" key="9">
    <source>
        <dbReference type="SAM" id="SignalP"/>
    </source>
</evidence>
<dbReference type="Proteomes" id="UP001375743">
    <property type="component" value="Unassembled WGS sequence"/>
</dbReference>
<keyword evidence="8" id="KW-0175">Coiled coil</keyword>
<sequence length="463" mass="50316">MQNWIVGLERATALLAVAACLALSGTGLAAATTLQDALVNTYLTSPRLEAGRAQLRQADELVPQALSGYRPQLFLNGGINHDRTTTRAKARTLGGVGVFEQNRTAESVGVTVRQNLYAGGGTQAAVSRAENQVRAQRAQLLALEQSVLLDTVSAYTAVYRDQVVLDLALNNEQRLQRQLQATRDRFQVGEVARTDVAQAEARLSRAQADVESAKADLAASRAAYRRVVGEEPTNLVEPKTLVALPKTLADAQALAASNPDIVAATFSLYAARDAVDVAYADLLPSLDLQAQAQLADEPTYQTNWSRSTAIGLNLTIPLYQGGGEYARVRENRQLERQRRNELETAHRTVQEQVAASWDRLLAATAAIEAFRAEIKANEIALEGVQQEALVGSRTVLDVLDAEQELFTSQVNLVRARAEEILASYQLKLAVGQLTVDDLGLSVQPFDAEAHYQRTRTRLFGLSD</sequence>
<dbReference type="PANTHER" id="PTHR30026:SF22">
    <property type="entry name" value="OUTER MEMBRANE EFFLUX PROTEIN"/>
    <property type="match status" value="1"/>
</dbReference>
<evidence type="ECO:0000256" key="8">
    <source>
        <dbReference type="SAM" id="Coils"/>
    </source>
</evidence>
<feature type="coiled-coil region" evidence="8">
    <location>
        <begin position="126"/>
        <end position="223"/>
    </location>
</feature>
<accession>A0ABU8XZR8</accession>
<evidence type="ECO:0000256" key="7">
    <source>
        <dbReference type="ARBA" id="ARBA00023237"/>
    </source>
</evidence>
<dbReference type="InterPro" id="IPR003423">
    <property type="entry name" value="OMP_efflux"/>
</dbReference>
<feature type="signal peptide" evidence="9">
    <location>
        <begin position="1"/>
        <end position="29"/>
    </location>
</feature>
<dbReference type="InterPro" id="IPR051906">
    <property type="entry name" value="TolC-like"/>
</dbReference>
<proteinExistence type="inferred from homology"/>
<dbReference type="SUPFAM" id="SSF56954">
    <property type="entry name" value="Outer membrane efflux proteins (OEP)"/>
    <property type="match status" value="1"/>
</dbReference>
<reference evidence="10 11" key="1">
    <citation type="submission" date="2024-01" db="EMBL/GenBank/DDBJ databases">
        <title>Multi-omics insights into the function and evolution of sodium benzoate biodegradation pathways in Benzoatithermus flavus gen. nov., sp. nov. from hot spring.</title>
        <authorList>
            <person name="Hu C.-J."/>
            <person name="Li W.-J."/>
        </authorList>
    </citation>
    <scope>NUCLEOTIDE SEQUENCE [LARGE SCALE GENOMIC DNA]</scope>
    <source>
        <strain evidence="10 11">SYSU G07066</strain>
    </source>
</reference>
<dbReference type="InterPro" id="IPR010130">
    <property type="entry name" value="T1SS_OMP_TolC"/>
</dbReference>
<protein>
    <submittedName>
        <fullName evidence="10">TolC family outer membrane protein</fullName>
    </submittedName>
</protein>
<comment type="similarity">
    <text evidence="2">Belongs to the outer membrane factor (OMF) (TC 1.B.17) family.</text>
</comment>
<dbReference type="PANTHER" id="PTHR30026">
    <property type="entry name" value="OUTER MEMBRANE PROTEIN TOLC"/>
    <property type="match status" value="1"/>
</dbReference>
<dbReference type="NCBIfam" id="TIGR01844">
    <property type="entry name" value="type_I_sec_TolC"/>
    <property type="match status" value="1"/>
</dbReference>
<keyword evidence="6" id="KW-0472">Membrane</keyword>
<comment type="caution">
    <text evidence="10">The sequence shown here is derived from an EMBL/GenBank/DDBJ whole genome shotgun (WGS) entry which is preliminary data.</text>
</comment>
<keyword evidence="7" id="KW-0998">Cell outer membrane</keyword>
<evidence type="ECO:0000256" key="2">
    <source>
        <dbReference type="ARBA" id="ARBA00007613"/>
    </source>
</evidence>
<keyword evidence="5" id="KW-0812">Transmembrane</keyword>
<dbReference type="RefSeq" id="WP_418161277.1">
    <property type="nucleotide sequence ID" value="NZ_JBBLZC010000027.1"/>
</dbReference>
<evidence type="ECO:0000256" key="6">
    <source>
        <dbReference type="ARBA" id="ARBA00023136"/>
    </source>
</evidence>
<gene>
    <name evidence="10" type="ORF">U1T56_19925</name>
</gene>
<evidence type="ECO:0000256" key="4">
    <source>
        <dbReference type="ARBA" id="ARBA00022452"/>
    </source>
</evidence>
<comment type="subcellular location">
    <subcellularLocation>
        <location evidence="1">Cell outer membrane</location>
    </subcellularLocation>
</comment>
<organism evidence="10 11">
    <name type="scientific">Benzoatithermus flavus</name>
    <dbReference type="NCBI Taxonomy" id="3108223"/>
    <lineage>
        <taxon>Bacteria</taxon>
        <taxon>Pseudomonadati</taxon>
        <taxon>Pseudomonadota</taxon>
        <taxon>Alphaproteobacteria</taxon>
        <taxon>Geminicoccales</taxon>
        <taxon>Geminicoccaceae</taxon>
        <taxon>Benzoatithermus</taxon>
    </lineage>
</organism>
<evidence type="ECO:0000256" key="3">
    <source>
        <dbReference type="ARBA" id="ARBA00022448"/>
    </source>
</evidence>
<feature type="coiled-coil region" evidence="8">
    <location>
        <begin position="325"/>
        <end position="387"/>
    </location>
</feature>
<evidence type="ECO:0000313" key="10">
    <source>
        <dbReference type="EMBL" id="MEK0085427.1"/>
    </source>
</evidence>
<feature type="chain" id="PRO_5047260527" evidence="9">
    <location>
        <begin position="30"/>
        <end position="463"/>
    </location>
</feature>
<dbReference type="Gene3D" id="1.20.1600.10">
    <property type="entry name" value="Outer membrane efflux proteins (OEP)"/>
    <property type="match status" value="1"/>
</dbReference>
<keyword evidence="4" id="KW-1134">Transmembrane beta strand</keyword>
<dbReference type="Pfam" id="PF02321">
    <property type="entry name" value="OEP"/>
    <property type="match status" value="2"/>
</dbReference>
<evidence type="ECO:0000313" key="11">
    <source>
        <dbReference type="Proteomes" id="UP001375743"/>
    </source>
</evidence>
<keyword evidence="11" id="KW-1185">Reference proteome</keyword>
<dbReference type="EMBL" id="JBBLZC010000027">
    <property type="protein sequence ID" value="MEK0085427.1"/>
    <property type="molecule type" value="Genomic_DNA"/>
</dbReference>
<evidence type="ECO:0000256" key="5">
    <source>
        <dbReference type="ARBA" id="ARBA00022692"/>
    </source>
</evidence>
<evidence type="ECO:0000256" key="1">
    <source>
        <dbReference type="ARBA" id="ARBA00004442"/>
    </source>
</evidence>
<keyword evidence="9" id="KW-0732">Signal</keyword>
<keyword evidence="3" id="KW-0813">Transport</keyword>